<gene>
    <name evidence="1" type="ORF">CWS72_08020</name>
</gene>
<name>A0A2N3PXN1_9PROT</name>
<keyword evidence="2" id="KW-1185">Reference proteome</keyword>
<reference evidence="2" key="1">
    <citation type="submission" date="2017-12" db="EMBL/GenBank/DDBJ databases">
        <title>Draft genome sequence of Telmatospirillum siberiense 26-4b1T, an acidotolerant peatland alphaproteobacterium potentially involved in sulfur cycling.</title>
        <authorList>
            <person name="Hausmann B."/>
            <person name="Pjevac P."/>
            <person name="Schreck K."/>
            <person name="Herbold C.W."/>
            <person name="Daims H."/>
            <person name="Wagner M."/>
            <person name="Pester M."/>
            <person name="Loy A."/>
        </authorList>
    </citation>
    <scope>NUCLEOTIDE SEQUENCE [LARGE SCALE GENOMIC DNA]</scope>
    <source>
        <strain evidence="2">26-4b1</strain>
    </source>
</reference>
<comment type="caution">
    <text evidence="1">The sequence shown here is derived from an EMBL/GenBank/DDBJ whole genome shotgun (WGS) entry which is preliminary data.</text>
</comment>
<protein>
    <recommendedName>
        <fullName evidence="3">Autotransporter domain-containing protein</fullName>
    </recommendedName>
</protein>
<dbReference type="InterPro" id="IPR036709">
    <property type="entry name" value="Autotransporte_beta_dom_sf"/>
</dbReference>
<dbReference type="Proteomes" id="UP000233293">
    <property type="component" value="Unassembled WGS sequence"/>
</dbReference>
<dbReference type="AlphaFoldDB" id="A0A2N3PXN1"/>
<evidence type="ECO:0000313" key="1">
    <source>
        <dbReference type="EMBL" id="PKU25135.1"/>
    </source>
</evidence>
<proteinExistence type="predicted"/>
<sequence>MSQEIPKASLGVDTVPADGARLILSATLEQSDSLTLKAEYEGETRPNYQSHSGLLKATWGF</sequence>
<dbReference type="Gene3D" id="2.40.128.130">
    <property type="entry name" value="Autotransporter beta-domain"/>
    <property type="match status" value="1"/>
</dbReference>
<evidence type="ECO:0008006" key="3">
    <source>
        <dbReference type="Google" id="ProtNLM"/>
    </source>
</evidence>
<evidence type="ECO:0000313" key="2">
    <source>
        <dbReference type="Proteomes" id="UP000233293"/>
    </source>
</evidence>
<accession>A0A2N3PXN1</accession>
<dbReference type="RefSeq" id="WP_101250062.1">
    <property type="nucleotide sequence ID" value="NZ_PIUM01000006.1"/>
</dbReference>
<dbReference type="EMBL" id="PIUM01000006">
    <property type="protein sequence ID" value="PKU25135.1"/>
    <property type="molecule type" value="Genomic_DNA"/>
</dbReference>
<organism evidence="1 2">
    <name type="scientific">Telmatospirillum siberiense</name>
    <dbReference type="NCBI Taxonomy" id="382514"/>
    <lineage>
        <taxon>Bacteria</taxon>
        <taxon>Pseudomonadati</taxon>
        <taxon>Pseudomonadota</taxon>
        <taxon>Alphaproteobacteria</taxon>
        <taxon>Rhodospirillales</taxon>
        <taxon>Rhodospirillaceae</taxon>
        <taxon>Telmatospirillum</taxon>
    </lineage>
</organism>